<dbReference type="GO" id="GO:0008168">
    <property type="term" value="F:methyltransferase activity"/>
    <property type="evidence" value="ECO:0007669"/>
    <property type="project" value="UniProtKB-KW"/>
</dbReference>
<evidence type="ECO:0000256" key="1">
    <source>
        <dbReference type="ARBA" id="ARBA00022603"/>
    </source>
</evidence>
<dbReference type="Pfam" id="PF04072">
    <property type="entry name" value="LCM"/>
    <property type="match status" value="1"/>
</dbReference>
<organism evidence="3 5">
    <name type="scientific">Mycolicibacterium mucogenicum</name>
    <name type="common">Mycobacterium mucogenicum</name>
    <dbReference type="NCBI Taxonomy" id="56689"/>
    <lineage>
        <taxon>Bacteria</taxon>
        <taxon>Bacillati</taxon>
        <taxon>Actinomycetota</taxon>
        <taxon>Actinomycetes</taxon>
        <taxon>Mycobacteriales</taxon>
        <taxon>Mycobacteriaceae</taxon>
        <taxon>Mycolicibacterium</taxon>
    </lineage>
</organism>
<accession>A0A1A0MY55</accession>
<evidence type="ECO:0000313" key="5">
    <source>
        <dbReference type="Proteomes" id="UP000093962"/>
    </source>
</evidence>
<dbReference type="InterPro" id="IPR007213">
    <property type="entry name" value="Ppm1/Ppm2/Tcmp"/>
</dbReference>
<sequence length="277" mass="30320">MGIAVTSLTPVERTALLTVYARALDSRKPRSILRDTWADSAVAAIDYDFAALGVQTSVVCQTALRAKMLDARVSAFTAAHPDAVVVDLGGGLDSGFYRVALPPTVDWYTVDLAGISALREQLLPANPQSHTVVASVPETDWAAGIPADRPAMLVADGLFAFLTEPVIAGVFRSVTEHFHRGELAFNDYGQFGPISLAAFKYLPQQMFKDVGSQLGYAGFKDARHPLSWNPRMQLVEEASLAHQPEVDLFPRMLRFATRLTGRTRAGARKARILRYRF</sequence>
<proteinExistence type="predicted"/>
<dbReference type="Proteomes" id="UP000093962">
    <property type="component" value="Unassembled WGS sequence"/>
</dbReference>
<dbReference type="PANTHER" id="PTHR43619:SF2">
    <property type="entry name" value="S-ADENOSYL-L-METHIONINE-DEPENDENT METHYLTRANSFERASES SUPERFAMILY PROTEIN"/>
    <property type="match status" value="1"/>
</dbReference>
<dbReference type="AlphaFoldDB" id="A0A1A0MY55"/>
<dbReference type="Proteomes" id="UP000294929">
    <property type="component" value="Unassembled WGS sequence"/>
</dbReference>
<reference evidence="3 5" key="1">
    <citation type="submission" date="2016-06" db="EMBL/GenBank/DDBJ databases">
        <authorList>
            <person name="Kjaerup R.B."/>
            <person name="Dalgaard T.S."/>
            <person name="Juul-Madsen H.R."/>
        </authorList>
    </citation>
    <scope>NUCLEOTIDE SEQUENCE [LARGE SCALE GENOMIC DNA]</scope>
    <source>
        <strain evidence="3 5">1199456.5</strain>
    </source>
</reference>
<evidence type="ECO:0000313" key="4">
    <source>
        <dbReference type="EMBL" id="TDK87387.1"/>
    </source>
</evidence>
<comment type="caution">
    <text evidence="3">The sequence shown here is derived from an EMBL/GenBank/DDBJ whole genome shotgun (WGS) entry which is preliminary data.</text>
</comment>
<dbReference type="Gene3D" id="3.40.50.150">
    <property type="entry name" value="Vaccinia Virus protein VP39"/>
    <property type="match status" value="1"/>
</dbReference>
<dbReference type="InterPro" id="IPR016874">
    <property type="entry name" value="TcmP-like"/>
</dbReference>
<dbReference type="InterPro" id="IPR029063">
    <property type="entry name" value="SAM-dependent_MTases_sf"/>
</dbReference>
<keyword evidence="2 3" id="KW-0808">Transferase</keyword>
<evidence type="ECO:0000256" key="2">
    <source>
        <dbReference type="ARBA" id="ARBA00022679"/>
    </source>
</evidence>
<gene>
    <name evidence="3" type="ORF">A5642_14610</name>
    <name evidence="4" type="ORF">EUA03_17565</name>
</gene>
<dbReference type="PANTHER" id="PTHR43619">
    <property type="entry name" value="S-ADENOSYL-L-METHIONINE-DEPENDENT METHYLTRANSFERASE YKTD-RELATED"/>
    <property type="match status" value="1"/>
</dbReference>
<name>A0A1A0MY55_MYCMU</name>
<evidence type="ECO:0000313" key="6">
    <source>
        <dbReference type="Proteomes" id="UP000294929"/>
    </source>
</evidence>
<keyword evidence="1 4" id="KW-0489">Methyltransferase</keyword>
<evidence type="ECO:0000313" key="3">
    <source>
        <dbReference type="EMBL" id="OBA89723.1"/>
    </source>
</evidence>
<reference evidence="4 6" key="2">
    <citation type="submission" date="2019-01" db="EMBL/GenBank/DDBJ databases">
        <title>High-quality-draft genome sequences of five non-tuberculosis mycobacteriaceae isolated from a nosocomial environment.</title>
        <authorList>
            <person name="Tiago I."/>
            <person name="Alarico S."/>
            <person name="Pereira S.G."/>
            <person name="Coelho C."/>
            <person name="Maranha A."/>
            <person name="Empadinhas N."/>
        </authorList>
    </citation>
    <scope>NUCLEOTIDE SEQUENCE [LARGE SCALE GENOMIC DNA]</scope>
    <source>
        <strain evidence="4 6">24AIII</strain>
    </source>
</reference>
<dbReference type="SUPFAM" id="SSF53335">
    <property type="entry name" value="S-adenosyl-L-methionine-dependent methyltransferases"/>
    <property type="match status" value="1"/>
</dbReference>
<protein>
    <submittedName>
        <fullName evidence="4">Class I SAM-dependent methyltransferase</fullName>
    </submittedName>
    <submittedName>
        <fullName evidence="3">GlcNAc transferase</fullName>
    </submittedName>
</protein>
<dbReference type="PIRSF" id="PIRSF028177">
    <property type="entry name" value="Polyketide_synth_Omtfrase_TcmP"/>
    <property type="match status" value="1"/>
</dbReference>
<dbReference type="EMBL" id="LZSF01000072">
    <property type="protein sequence ID" value="OBA89723.1"/>
    <property type="molecule type" value="Genomic_DNA"/>
</dbReference>
<dbReference type="RefSeq" id="WP_064858168.1">
    <property type="nucleotide sequence ID" value="NZ_LZSF01000072.1"/>
</dbReference>
<dbReference type="EMBL" id="SDLO01000014">
    <property type="protein sequence ID" value="TDK87387.1"/>
    <property type="molecule type" value="Genomic_DNA"/>
</dbReference>
<dbReference type="GO" id="GO:0032259">
    <property type="term" value="P:methylation"/>
    <property type="evidence" value="ECO:0007669"/>
    <property type="project" value="UniProtKB-KW"/>
</dbReference>
<dbReference type="OrthoDB" id="9800233at2"/>